<evidence type="ECO:0000313" key="2">
    <source>
        <dbReference type="EMBL" id="PJZ24588.1"/>
    </source>
</evidence>
<protein>
    <recommendedName>
        <fullName evidence="4">DUF1145 domain-containing protein</fullName>
    </recommendedName>
</protein>
<proteinExistence type="predicted"/>
<dbReference type="OrthoDB" id="331252at2"/>
<sequence>MNLVNNISKASTAAFWLLWLGVLSGVVQLINLHPSLDGIILTLGWVILGIHVLEVGIYSLRAGDRGGFKISDALQVFVFGVFHLIPVSFSDKK</sequence>
<dbReference type="AlphaFoldDB" id="A0A2M9XA63"/>
<dbReference type="RefSeq" id="WP_100707789.1">
    <property type="nucleotide sequence ID" value="NZ_NPDL01000007.1"/>
</dbReference>
<reference evidence="2 3" key="1">
    <citation type="submission" date="2017-07" db="EMBL/GenBank/DDBJ databases">
        <title>Leptospira spp. isolated from tropical soils.</title>
        <authorList>
            <person name="Thibeaux R."/>
            <person name="Iraola G."/>
            <person name="Ferres I."/>
            <person name="Bierque E."/>
            <person name="Girault D."/>
            <person name="Soupe-Gilbert M.-E."/>
            <person name="Picardeau M."/>
            <person name="Goarant C."/>
        </authorList>
    </citation>
    <scope>NUCLEOTIDE SEQUENCE [LARGE SCALE GENOMIC DNA]</scope>
    <source>
        <strain evidence="2 3">MCA1-C-A1</strain>
    </source>
</reference>
<evidence type="ECO:0000313" key="3">
    <source>
        <dbReference type="Proteomes" id="UP000232196"/>
    </source>
</evidence>
<organism evidence="2 3">
    <name type="scientific">Leptospira hartskeerlii</name>
    <dbReference type="NCBI Taxonomy" id="2023177"/>
    <lineage>
        <taxon>Bacteria</taxon>
        <taxon>Pseudomonadati</taxon>
        <taxon>Spirochaetota</taxon>
        <taxon>Spirochaetia</taxon>
        <taxon>Leptospirales</taxon>
        <taxon>Leptospiraceae</taxon>
        <taxon>Leptospira</taxon>
    </lineage>
</organism>
<name>A0A2M9XA63_9LEPT</name>
<feature type="transmembrane region" description="Helical" evidence="1">
    <location>
        <begin position="38"/>
        <end position="60"/>
    </location>
</feature>
<comment type="caution">
    <text evidence="2">The sequence shown here is derived from an EMBL/GenBank/DDBJ whole genome shotgun (WGS) entry which is preliminary data.</text>
</comment>
<dbReference type="Proteomes" id="UP000232196">
    <property type="component" value="Unassembled WGS sequence"/>
</dbReference>
<feature type="transmembrane region" description="Helical" evidence="1">
    <location>
        <begin position="12"/>
        <end position="32"/>
    </location>
</feature>
<keyword evidence="1" id="KW-0472">Membrane</keyword>
<dbReference type="EMBL" id="NPDN01000008">
    <property type="protein sequence ID" value="PJZ24588.1"/>
    <property type="molecule type" value="Genomic_DNA"/>
</dbReference>
<gene>
    <name evidence="2" type="ORF">CH357_16145</name>
</gene>
<keyword evidence="1" id="KW-0812">Transmembrane</keyword>
<evidence type="ECO:0008006" key="4">
    <source>
        <dbReference type="Google" id="ProtNLM"/>
    </source>
</evidence>
<keyword evidence="3" id="KW-1185">Reference proteome</keyword>
<keyword evidence="1" id="KW-1133">Transmembrane helix</keyword>
<accession>A0A2M9XA63</accession>
<feature type="transmembrane region" description="Helical" evidence="1">
    <location>
        <begin position="72"/>
        <end position="89"/>
    </location>
</feature>
<evidence type="ECO:0000256" key="1">
    <source>
        <dbReference type="SAM" id="Phobius"/>
    </source>
</evidence>